<dbReference type="AlphaFoldDB" id="A0A1X7UPG0"/>
<dbReference type="SUPFAM" id="SSF81383">
    <property type="entry name" value="F-box domain"/>
    <property type="match status" value="1"/>
</dbReference>
<dbReference type="PROSITE" id="PS50181">
    <property type="entry name" value="FBOX"/>
    <property type="match status" value="1"/>
</dbReference>
<evidence type="ECO:0000313" key="3">
    <source>
        <dbReference type="EnsemblMetazoa" id="Aqu2.1.29880_001"/>
    </source>
</evidence>
<dbReference type="Pfam" id="PF12937">
    <property type="entry name" value="F-box-like"/>
    <property type="match status" value="1"/>
</dbReference>
<dbReference type="EnsemblMetazoa" id="Aqu2.1.29880_001">
    <property type="protein sequence ID" value="Aqu2.1.29880_001"/>
    <property type="gene ID" value="Aqu2.1.29880"/>
</dbReference>
<feature type="domain" description="F-box" evidence="2">
    <location>
        <begin position="54"/>
        <end position="100"/>
    </location>
</feature>
<evidence type="ECO:0000256" key="1">
    <source>
        <dbReference type="SAM" id="MobiDB-lite"/>
    </source>
</evidence>
<name>A0A1X7UPG0_AMPQE</name>
<evidence type="ECO:0000259" key="2">
    <source>
        <dbReference type="PROSITE" id="PS50181"/>
    </source>
</evidence>
<dbReference type="Gene3D" id="1.20.1280.50">
    <property type="match status" value="1"/>
</dbReference>
<dbReference type="InterPro" id="IPR036047">
    <property type="entry name" value="F-box-like_dom_sf"/>
</dbReference>
<proteinExistence type="predicted"/>
<dbReference type="SMART" id="SM00256">
    <property type="entry name" value="FBOX"/>
    <property type="match status" value="1"/>
</dbReference>
<reference evidence="3" key="1">
    <citation type="submission" date="2017-05" db="UniProtKB">
        <authorList>
            <consortium name="EnsemblMetazoa"/>
        </authorList>
    </citation>
    <scope>IDENTIFICATION</scope>
</reference>
<organism evidence="3">
    <name type="scientific">Amphimedon queenslandica</name>
    <name type="common">Sponge</name>
    <dbReference type="NCBI Taxonomy" id="400682"/>
    <lineage>
        <taxon>Eukaryota</taxon>
        <taxon>Metazoa</taxon>
        <taxon>Porifera</taxon>
        <taxon>Demospongiae</taxon>
        <taxon>Heteroscleromorpha</taxon>
        <taxon>Haplosclerida</taxon>
        <taxon>Niphatidae</taxon>
        <taxon>Amphimedon</taxon>
    </lineage>
</organism>
<dbReference type="InterPro" id="IPR001810">
    <property type="entry name" value="F-box_dom"/>
</dbReference>
<accession>A0A1X7UPG0</accession>
<sequence>MDGSRDSDLPCSKRRKLRDYPDVDSNDSETLIINPSVVNQLPLLAGHGGQEKYTNPFDSLSNEVIQEICMMLSIRDKMSFQLVNRRLYSICSDPYLWRNVFIDDAHETNAPFFKSALQTCQPHVQSLSLTGQAPFSGYQKMIVSCQGIHTLNLYIWV</sequence>
<protein>
    <recommendedName>
        <fullName evidence="2">F-box domain-containing protein</fullName>
    </recommendedName>
</protein>
<dbReference type="InParanoid" id="A0A1X7UPG0"/>
<feature type="region of interest" description="Disordered" evidence="1">
    <location>
        <begin position="1"/>
        <end position="25"/>
    </location>
</feature>